<feature type="transmembrane region" description="Helical" evidence="9">
    <location>
        <begin position="51"/>
        <end position="72"/>
    </location>
</feature>
<dbReference type="GO" id="GO:0004497">
    <property type="term" value="F:monooxygenase activity"/>
    <property type="evidence" value="ECO:0007669"/>
    <property type="project" value="UniProtKB-KW"/>
</dbReference>
<dbReference type="Gene3D" id="1.10.630.10">
    <property type="entry name" value="Cytochrome P450"/>
    <property type="match status" value="1"/>
</dbReference>
<feature type="transmembrane region" description="Helical" evidence="9">
    <location>
        <begin position="21"/>
        <end position="39"/>
    </location>
</feature>
<comment type="caution">
    <text evidence="10">The sequence shown here is derived from an EMBL/GenBank/DDBJ whole genome shotgun (WGS) entry which is preliminary data.</text>
</comment>
<evidence type="ECO:0000256" key="8">
    <source>
        <dbReference type="PIRSR" id="PIRSR602401-1"/>
    </source>
</evidence>
<dbReference type="InterPro" id="IPR050121">
    <property type="entry name" value="Cytochrome_P450_monoxygenase"/>
</dbReference>
<dbReference type="GO" id="GO:0020037">
    <property type="term" value="F:heme binding"/>
    <property type="evidence" value="ECO:0007669"/>
    <property type="project" value="InterPro"/>
</dbReference>
<keyword evidence="7 10" id="KW-0503">Monooxygenase</keyword>
<comment type="pathway">
    <text evidence="2">Secondary metabolite biosynthesis.</text>
</comment>
<keyword evidence="5" id="KW-0560">Oxidoreductase</keyword>
<evidence type="ECO:0000256" key="4">
    <source>
        <dbReference type="ARBA" id="ARBA00022723"/>
    </source>
</evidence>
<evidence type="ECO:0000256" key="5">
    <source>
        <dbReference type="ARBA" id="ARBA00023002"/>
    </source>
</evidence>
<dbReference type="EMBL" id="QPFP01000130">
    <property type="protein sequence ID" value="TEB20859.1"/>
    <property type="molecule type" value="Genomic_DNA"/>
</dbReference>
<keyword evidence="9" id="KW-1133">Transmembrane helix</keyword>
<dbReference type="InterPro" id="IPR002401">
    <property type="entry name" value="Cyt_P450_E_grp-I"/>
</dbReference>
<evidence type="ECO:0000256" key="9">
    <source>
        <dbReference type="SAM" id="Phobius"/>
    </source>
</evidence>
<dbReference type="PRINTS" id="PR00463">
    <property type="entry name" value="EP450I"/>
</dbReference>
<protein>
    <submittedName>
        <fullName evidence="10">High nitrogen upregulated cytochrome P450 monooxygenase 2</fullName>
    </submittedName>
</protein>
<sequence length="571" mass="64410">MLVHICAALVTHFWFRNREPSNWIGVTSLLALPPLVTLVHPGSWSFPPPALIVHGYIVFWLTLVLSIISYRVSPFHPLAKHRGPLLCKVSKLYGTYFAIKGTYHQCVKELHEQYGPVVRVGPNELSIIEKNAIPHVLGVNGMPRGPLWDGRRFHQGGTQKGYDSIIDVRDAKVHHDLRKDWNNAFSASAVRDYQDPLEARVKQLRGHLQSVAGTREKVSLSTWFSHFAFDVVGDLAFGGCFELMREGDTNGFRRSMDEGMQLPAIMQHIPWINPLITSIPFISSKMRAFSDFGVDQGKKRIALDATRKDLFYYLYEIPGEKNDRTLEEQLDRVVSNCLLTIVAGSDTTATTLTAIFCFLLSERRVYNALKVELDEAFPNYNVVDGWPEIEINSLGQLPYLNAVIDEGLRLVPAVPTQLQRAPEPGSGGKMLGDTQIFIPEGVAVNIPPFALHRDPRYFSPHPDSFIPERWLPIEAKGSAQQYTTDKEAFIPFSYGPANCAGKTLARIEMRYVLATLVRCFDFYHFRCEGAHLDVLKAKVKEWTDGLRDKFVFDKPGLDVEIISRRQSQGSN</sequence>
<dbReference type="Pfam" id="PF00067">
    <property type="entry name" value="p450"/>
    <property type="match status" value="1"/>
</dbReference>
<evidence type="ECO:0000256" key="3">
    <source>
        <dbReference type="ARBA" id="ARBA00010617"/>
    </source>
</evidence>
<evidence type="ECO:0000313" key="10">
    <source>
        <dbReference type="EMBL" id="TEB20859.1"/>
    </source>
</evidence>
<keyword evidence="9" id="KW-0472">Membrane</keyword>
<comment type="similarity">
    <text evidence="3">Belongs to the cytochrome P450 family.</text>
</comment>
<proteinExistence type="inferred from homology"/>
<dbReference type="GO" id="GO:0016705">
    <property type="term" value="F:oxidoreductase activity, acting on paired donors, with incorporation or reduction of molecular oxygen"/>
    <property type="evidence" value="ECO:0007669"/>
    <property type="project" value="InterPro"/>
</dbReference>
<name>A0A4Y7SGJ0_COPMI</name>
<dbReference type="OrthoDB" id="6692864at2759"/>
<evidence type="ECO:0000256" key="6">
    <source>
        <dbReference type="ARBA" id="ARBA00023004"/>
    </source>
</evidence>
<dbReference type="Proteomes" id="UP000298030">
    <property type="component" value="Unassembled WGS sequence"/>
</dbReference>
<dbReference type="STRING" id="71717.A0A4Y7SGJ0"/>
<dbReference type="PANTHER" id="PTHR24305:SF187">
    <property type="entry name" value="P450, PUTATIVE (EUROFUNG)-RELATED"/>
    <property type="match status" value="1"/>
</dbReference>
<dbReference type="InterPro" id="IPR001128">
    <property type="entry name" value="Cyt_P450"/>
</dbReference>
<keyword evidence="11" id="KW-1185">Reference proteome</keyword>
<evidence type="ECO:0000256" key="7">
    <source>
        <dbReference type="ARBA" id="ARBA00023033"/>
    </source>
</evidence>
<dbReference type="GO" id="GO:0005506">
    <property type="term" value="F:iron ion binding"/>
    <property type="evidence" value="ECO:0007669"/>
    <property type="project" value="InterPro"/>
</dbReference>
<accession>A0A4Y7SGJ0</accession>
<comment type="cofactor">
    <cofactor evidence="1 8">
        <name>heme</name>
        <dbReference type="ChEBI" id="CHEBI:30413"/>
    </cofactor>
</comment>
<evidence type="ECO:0000256" key="2">
    <source>
        <dbReference type="ARBA" id="ARBA00005179"/>
    </source>
</evidence>
<evidence type="ECO:0000256" key="1">
    <source>
        <dbReference type="ARBA" id="ARBA00001971"/>
    </source>
</evidence>
<organism evidence="10 11">
    <name type="scientific">Coprinellus micaceus</name>
    <name type="common">Glistening ink-cap mushroom</name>
    <name type="synonym">Coprinus micaceus</name>
    <dbReference type="NCBI Taxonomy" id="71717"/>
    <lineage>
        <taxon>Eukaryota</taxon>
        <taxon>Fungi</taxon>
        <taxon>Dikarya</taxon>
        <taxon>Basidiomycota</taxon>
        <taxon>Agaricomycotina</taxon>
        <taxon>Agaricomycetes</taxon>
        <taxon>Agaricomycetidae</taxon>
        <taxon>Agaricales</taxon>
        <taxon>Agaricineae</taxon>
        <taxon>Psathyrellaceae</taxon>
        <taxon>Coprinellus</taxon>
    </lineage>
</organism>
<dbReference type="SUPFAM" id="SSF48264">
    <property type="entry name" value="Cytochrome P450"/>
    <property type="match status" value="1"/>
</dbReference>
<keyword evidence="4 8" id="KW-0479">Metal-binding</keyword>
<reference evidence="10 11" key="1">
    <citation type="journal article" date="2019" name="Nat. Ecol. Evol.">
        <title>Megaphylogeny resolves global patterns of mushroom evolution.</title>
        <authorList>
            <person name="Varga T."/>
            <person name="Krizsan K."/>
            <person name="Foldi C."/>
            <person name="Dima B."/>
            <person name="Sanchez-Garcia M."/>
            <person name="Sanchez-Ramirez S."/>
            <person name="Szollosi G.J."/>
            <person name="Szarkandi J.G."/>
            <person name="Papp V."/>
            <person name="Albert L."/>
            <person name="Andreopoulos W."/>
            <person name="Angelini C."/>
            <person name="Antonin V."/>
            <person name="Barry K.W."/>
            <person name="Bougher N.L."/>
            <person name="Buchanan P."/>
            <person name="Buyck B."/>
            <person name="Bense V."/>
            <person name="Catcheside P."/>
            <person name="Chovatia M."/>
            <person name="Cooper J."/>
            <person name="Damon W."/>
            <person name="Desjardin D."/>
            <person name="Finy P."/>
            <person name="Geml J."/>
            <person name="Haridas S."/>
            <person name="Hughes K."/>
            <person name="Justo A."/>
            <person name="Karasinski D."/>
            <person name="Kautmanova I."/>
            <person name="Kiss B."/>
            <person name="Kocsube S."/>
            <person name="Kotiranta H."/>
            <person name="LaButti K.M."/>
            <person name="Lechner B.E."/>
            <person name="Liimatainen K."/>
            <person name="Lipzen A."/>
            <person name="Lukacs Z."/>
            <person name="Mihaltcheva S."/>
            <person name="Morgado L.N."/>
            <person name="Niskanen T."/>
            <person name="Noordeloos M.E."/>
            <person name="Ohm R.A."/>
            <person name="Ortiz-Santana B."/>
            <person name="Ovrebo C."/>
            <person name="Racz N."/>
            <person name="Riley R."/>
            <person name="Savchenko A."/>
            <person name="Shiryaev A."/>
            <person name="Soop K."/>
            <person name="Spirin V."/>
            <person name="Szebenyi C."/>
            <person name="Tomsovsky M."/>
            <person name="Tulloss R.E."/>
            <person name="Uehling J."/>
            <person name="Grigoriev I.V."/>
            <person name="Vagvolgyi C."/>
            <person name="Papp T."/>
            <person name="Martin F.M."/>
            <person name="Miettinen O."/>
            <person name="Hibbett D.S."/>
            <person name="Nagy L.G."/>
        </authorList>
    </citation>
    <scope>NUCLEOTIDE SEQUENCE [LARGE SCALE GENOMIC DNA]</scope>
    <source>
        <strain evidence="10 11">FP101781</strain>
    </source>
</reference>
<dbReference type="AlphaFoldDB" id="A0A4Y7SGJ0"/>
<keyword evidence="8" id="KW-0349">Heme</keyword>
<dbReference type="InterPro" id="IPR036396">
    <property type="entry name" value="Cyt_P450_sf"/>
</dbReference>
<dbReference type="CDD" id="cd11061">
    <property type="entry name" value="CYP67-like"/>
    <property type="match status" value="1"/>
</dbReference>
<keyword evidence="9" id="KW-0812">Transmembrane</keyword>
<evidence type="ECO:0000313" key="11">
    <source>
        <dbReference type="Proteomes" id="UP000298030"/>
    </source>
</evidence>
<gene>
    <name evidence="10" type="ORF">FA13DRAFT_1800606</name>
</gene>
<keyword evidence="6 8" id="KW-0408">Iron</keyword>
<dbReference type="PANTHER" id="PTHR24305">
    <property type="entry name" value="CYTOCHROME P450"/>
    <property type="match status" value="1"/>
</dbReference>
<feature type="binding site" description="axial binding residue" evidence="8">
    <location>
        <position position="499"/>
    </location>
    <ligand>
        <name>heme</name>
        <dbReference type="ChEBI" id="CHEBI:30413"/>
    </ligand>
    <ligandPart>
        <name>Fe</name>
        <dbReference type="ChEBI" id="CHEBI:18248"/>
    </ligandPart>
</feature>
<dbReference type="PRINTS" id="PR00385">
    <property type="entry name" value="P450"/>
</dbReference>